<dbReference type="RefSeq" id="WP_072379442.1">
    <property type="nucleotide sequence ID" value="NZ_FNXB01000035.1"/>
</dbReference>
<dbReference type="Proteomes" id="UP000183063">
    <property type="component" value="Unassembled WGS sequence"/>
</dbReference>
<proteinExistence type="predicted"/>
<evidence type="ECO:0000259" key="1">
    <source>
        <dbReference type="Pfam" id="PF06742"/>
    </source>
</evidence>
<evidence type="ECO:0000313" key="4">
    <source>
        <dbReference type="Proteomes" id="UP000183063"/>
    </source>
</evidence>
<dbReference type="InterPro" id="IPR010621">
    <property type="entry name" value="DUF1214"/>
</dbReference>
<dbReference type="EMBL" id="FOCV01000026">
    <property type="protein sequence ID" value="SEO82671.1"/>
    <property type="molecule type" value="Genomic_DNA"/>
</dbReference>
<reference evidence="2" key="2">
    <citation type="submission" date="2016-10" db="EMBL/GenBank/DDBJ databases">
        <authorList>
            <person name="de Groot N.N."/>
        </authorList>
    </citation>
    <scope>NUCLEOTIDE SEQUENCE [LARGE SCALE GENOMIC DNA]</scope>
    <source>
        <strain evidence="2">CCBAU85039</strain>
    </source>
</reference>
<dbReference type="AlphaFoldDB" id="A0A1H8SVI0"/>
<dbReference type="InterPro" id="IPR037049">
    <property type="entry name" value="DUF1214_C_sf"/>
</dbReference>
<evidence type="ECO:0000313" key="2">
    <source>
        <dbReference type="EMBL" id="SEI13605.1"/>
    </source>
</evidence>
<gene>
    <name evidence="2" type="ORF">RTCCBAU85039_4962</name>
    <name evidence="3" type="ORF">SAMN05216228_102652</name>
</gene>
<dbReference type="Gene3D" id="2.60.120.600">
    <property type="entry name" value="Domain of unknown function DUF1214, C-terminal domain"/>
    <property type="match status" value="1"/>
</dbReference>
<evidence type="ECO:0000313" key="5">
    <source>
        <dbReference type="Proteomes" id="UP000198939"/>
    </source>
</evidence>
<keyword evidence="5" id="KW-1185">Reference proteome</keyword>
<dbReference type="STRING" id="501024.RTCCBAU85039_4962"/>
<dbReference type="EMBL" id="FNXB01000035">
    <property type="protein sequence ID" value="SEI13605.1"/>
    <property type="molecule type" value="Genomic_DNA"/>
</dbReference>
<protein>
    <recommendedName>
        <fullName evidence="1">DUF1214 domain-containing protein</fullName>
    </recommendedName>
</protein>
<sequence>MTPERNDAKTVYKLTVKAVPVDGFWSISVYNAKGYFQKNKLNASRLNASRLNITAAKAADGSVEVQFGGCDGKVANCLPVVKDGNYTIRLYRPRADILDGN</sequence>
<feature type="domain" description="DUF1214" evidence="1">
    <location>
        <begin position="6"/>
        <end position="94"/>
    </location>
</feature>
<accession>A0A1H8SVI0</accession>
<name>A0A1H8SVI0_9HYPH</name>
<reference evidence="4" key="1">
    <citation type="submission" date="2016-10" db="EMBL/GenBank/DDBJ databases">
        <authorList>
            <person name="Wibberg D."/>
        </authorList>
    </citation>
    <scope>NUCLEOTIDE SEQUENCE [LARGE SCALE GENOMIC DNA]</scope>
</reference>
<reference evidence="3 5" key="3">
    <citation type="submission" date="2016-10" db="EMBL/GenBank/DDBJ databases">
        <authorList>
            <person name="Varghese N."/>
            <person name="Submissions S."/>
        </authorList>
    </citation>
    <scope>NUCLEOTIDE SEQUENCE [LARGE SCALE GENOMIC DNA]</scope>
    <source>
        <strain evidence="3 5">CGMCC 1.7071</strain>
    </source>
</reference>
<evidence type="ECO:0000313" key="3">
    <source>
        <dbReference type="EMBL" id="SEO82671.1"/>
    </source>
</evidence>
<organism evidence="2 4">
    <name type="scientific">Rhizobium tibeticum</name>
    <dbReference type="NCBI Taxonomy" id="501024"/>
    <lineage>
        <taxon>Bacteria</taxon>
        <taxon>Pseudomonadati</taxon>
        <taxon>Pseudomonadota</taxon>
        <taxon>Alphaproteobacteria</taxon>
        <taxon>Hyphomicrobiales</taxon>
        <taxon>Rhizobiaceae</taxon>
        <taxon>Rhizobium/Agrobacterium group</taxon>
        <taxon>Rhizobium</taxon>
    </lineage>
</organism>
<dbReference type="SUPFAM" id="SSF160935">
    <property type="entry name" value="VPA0735-like"/>
    <property type="match status" value="1"/>
</dbReference>
<dbReference type="Pfam" id="PF06742">
    <property type="entry name" value="DUF1214"/>
    <property type="match status" value="1"/>
</dbReference>
<dbReference type="Proteomes" id="UP000198939">
    <property type="component" value="Unassembled WGS sequence"/>
</dbReference>